<accession>A0A1G2CG36</accession>
<dbReference type="EMBL" id="MHLA01000001">
    <property type="protein sequence ID" value="OGZ00364.1"/>
    <property type="molecule type" value="Genomic_DNA"/>
</dbReference>
<proteinExistence type="predicted"/>
<gene>
    <name evidence="1" type="ORF">A2945_03380</name>
</gene>
<dbReference type="Proteomes" id="UP000178880">
    <property type="component" value="Unassembled WGS sequence"/>
</dbReference>
<protein>
    <submittedName>
        <fullName evidence="1">Uncharacterized protein</fullName>
    </submittedName>
</protein>
<dbReference type="AlphaFoldDB" id="A0A1G2CG36"/>
<dbReference type="STRING" id="1798650.A2945_03380"/>
<evidence type="ECO:0000313" key="2">
    <source>
        <dbReference type="Proteomes" id="UP000178880"/>
    </source>
</evidence>
<name>A0A1G2CG36_9BACT</name>
<organism evidence="1 2">
    <name type="scientific">Candidatus Liptonbacteria bacterium RIFCSPLOWO2_01_FULL_52_25</name>
    <dbReference type="NCBI Taxonomy" id="1798650"/>
    <lineage>
        <taxon>Bacteria</taxon>
        <taxon>Candidatus Liptoniibacteriota</taxon>
    </lineage>
</organism>
<reference evidence="1 2" key="1">
    <citation type="journal article" date="2016" name="Nat. Commun.">
        <title>Thousands of microbial genomes shed light on interconnected biogeochemical processes in an aquifer system.</title>
        <authorList>
            <person name="Anantharaman K."/>
            <person name="Brown C.T."/>
            <person name="Hug L.A."/>
            <person name="Sharon I."/>
            <person name="Castelle C.J."/>
            <person name="Probst A.J."/>
            <person name="Thomas B.C."/>
            <person name="Singh A."/>
            <person name="Wilkins M.J."/>
            <person name="Karaoz U."/>
            <person name="Brodie E.L."/>
            <person name="Williams K.H."/>
            <person name="Hubbard S.S."/>
            <person name="Banfield J.F."/>
        </authorList>
    </citation>
    <scope>NUCLEOTIDE SEQUENCE [LARGE SCALE GENOMIC DNA]</scope>
</reference>
<comment type="caution">
    <text evidence="1">The sequence shown here is derived from an EMBL/GenBank/DDBJ whole genome shotgun (WGS) entry which is preliminary data.</text>
</comment>
<sequence length="84" mass="10100">MHAVSGSYRVTNFVFRFQLTLFTERISQIDLMCHSFDFCDFYFRLLIAPFGNRLDLFNYFHSWFSFFDNDLTNCSCAFKFNAWG</sequence>
<evidence type="ECO:0000313" key="1">
    <source>
        <dbReference type="EMBL" id="OGZ00364.1"/>
    </source>
</evidence>